<dbReference type="Proteomes" id="UP000030595">
    <property type="component" value="Unassembled WGS sequence"/>
</dbReference>
<sequence>MRYYISLFCSDRQCDNRSITRELEAISETAAKQTIFELNSNNRKTCPCCGKELNYYLDFQPDDFDLEHEQSLL</sequence>
<gene>
    <name evidence="1" type="ORF">CD30_15305</name>
</gene>
<protein>
    <submittedName>
        <fullName evidence="1">Uncharacterized protein</fullName>
    </submittedName>
</protein>
<evidence type="ECO:0000313" key="1">
    <source>
        <dbReference type="EMBL" id="KGR89790.1"/>
    </source>
</evidence>
<accession>A0A0A3J286</accession>
<dbReference type="EMBL" id="JPVQ01000034">
    <property type="protein sequence ID" value="KGR89790.1"/>
    <property type="molecule type" value="Genomic_DNA"/>
</dbReference>
<name>A0A0A3J286_9BACL</name>
<organism evidence="1 2">
    <name type="scientific">Ureibacillus massiliensis 4400831 = CIP 108448 = CCUG 49529</name>
    <dbReference type="NCBI Taxonomy" id="1211035"/>
    <lineage>
        <taxon>Bacteria</taxon>
        <taxon>Bacillati</taxon>
        <taxon>Bacillota</taxon>
        <taxon>Bacilli</taxon>
        <taxon>Bacillales</taxon>
        <taxon>Caryophanaceae</taxon>
        <taxon>Ureibacillus</taxon>
    </lineage>
</organism>
<proteinExistence type="predicted"/>
<comment type="caution">
    <text evidence="1">The sequence shown here is derived from an EMBL/GenBank/DDBJ whole genome shotgun (WGS) entry which is preliminary data.</text>
</comment>
<dbReference type="RefSeq" id="WP_036178377.1">
    <property type="nucleotide sequence ID" value="NZ_AVCZ01000034.1"/>
</dbReference>
<keyword evidence="2" id="KW-1185">Reference proteome</keyword>
<evidence type="ECO:0000313" key="2">
    <source>
        <dbReference type="Proteomes" id="UP000030595"/>
    </source>
</evidence>
<reference evidence="1 2" key="1">
    <citation type="submission" date="2014-02" db="EMBL/GenBank/DDBJ databases">
        <title>Draft genome sequence of Lysinibacillus massiliensis CCUG 49529.</title>
        <authorList>
            <person name="Zhang F."/>
            <person name="Wang G."/>
            <person name="Zhang L."/>
        </authorList>
    </citation>
    <scope>NUCLEOTIDE SEQUENCE [LARGE SCALE GENOMIC DNA]</scope>
    <source>
        <strain evidence="1 2">CCUG 49529</strain>
    </source>
</reference>
<dbReference type="OrthoDB" id="2971852at2"/>
<dbReference type="AlphaFoldDB" id="A0A0A3J286"/>